<sequence length="373" mass="41297">MELKLEVVLSSSIKRKKPWPRFCWLGQEKESVFLLDDKRISEINMVSGRTKKRTPKLHSLLSSVVKMASSHNGMWLCGLLVSGELFLWNRDKDLLKTATGVPEVAHMINSAQGDSLKLCLQVSCDGMRVLLAAISGQVFLWECTEGRYFPGLRDGPVKGQWSHLLPLEETILPSTKDKEASQHTIFVNTEVMADICLSAFVFTSGKQLVVTILKIQWSQGSVRIGSVGYNIQWSTKKYPMSHLCPPCQPVKSRGALLPAFSPDGRLLAIVLNQRKPKDTQVLFVSTQNFVSVSSDLGGCGSKKMDIPSKYVRSYWVGSVSWSAEGLFFACVLKRGSLLMLARLGGLLTLTSSGCNVDFGPAQFLPLHPLVTYR</sequence>
<protein>
    <submittedName>
        <fullName evidence="1">Uncharacterized protein</fullName>
    </submittedName>
</protein>
<dbReference type="InterPro" id="IPR028236">
    <property type="entry name" value="CPLANE1"/>
</dbReference>
<gene>
    <name evidence="1" type="ORF">CHARACLAT_005019</name>
</gene>
<dbReference type="PANTHER" id="PTHR14492:SF4">
    <property type="entry name" value="CILIOGENESIS AND PLANAR POLARITY EFFECTOR 1"/>
    <property type="match status" value="1"/>
</dbReference>
<comment type="caution">
    <text evidence="1">The sequence shown here is derived from an EMBL/GenBank/DDBJ whole genome shotgun (WGS) entry which is preliminary data.</text>
</comment>
<organism evidence="1 2">
    <name type="scientific">Characodon lateralis</name>
    <dbReference type="NCBI Taxonomy" id="208331"/>
    <lineage>
        <taxon>Eukaryota</taxon>
        <taxon>Metazoa</taxon>
        <taxon>Chordata</taxon>
        <taxon>Craniata</taxon>
        <taxon>Vertebrata</taxon>
        <taxon>Euteleostomi</taxon>
        <taxon>Actinopterygii</taxon>
        <taxon>Neopterygii</taxon>
        <taxon>Teleostei</taxon>
        <taxon>Neoteleostei</taxon>
        <taxon>Acanthomorphata</taxon>
        <taxon>Ovalentaria</taxon>
        <taxon>Atherinomorphae</taxon>
        <taxon>Cyprinodontiformes</taxon>
        <taxon>Goodeidae</taxon>
        <taxon>Characodon</taxon>
    </lineage>
</organism>
<dbReference type="InterPro" id="IPR036322">
    <property type="entry name" value="WD40_repeat_dom_sf"/>
</dbReference>
<name>A0ABU7DXT5_9TELE</name>
<keyword evidence="2" id="KW-1185">Reference proteome</keyword>
<dbReference type="SUPFAM" id="SSF50978">
    <property type="entry name" value="WD40 repeat-like"/>
    <property type="match status" value="1"/>
</dbReference>
<proteinExistence type="predicted"/>
<dbReference type="EMBL" id="JAHUTJ010041227">
    <property type="protein sequence ID" value="MED6279859.1"/>
    <property type="molecule type" value="Genomic_DNA"/>
</dbReference>
<evidence type="ECO:0000313" key="1">
    <source>
        <dbReference type="EMBL" id="MED6279859.1"/>
    </source>
</evidence>
<dbReference type="Proteomes" id="UP001352852">
    <property type="component" value="Unassembled WGS sequence"/>
</dbReference>
<accession>A0ABU7DXT5</accession>
<evidence type="ECO:0000313" key="2">
    <source>
        <dbReference type="Proteomes" id="UP001352852"/>
    </source>
</evidence>
<dbReference type="PANTHER" id="PTHR14492">
    <property type="entry name" value="JBTS17"/>
    <property type="match status" value="1"/>
</dbReference>
<reference evidence="1 2" key="1">
    <citation type="submission" date="2021-06" db="EMBL/GenBank/DDBJ databases">
        <authorList>
            <person name="Palmer J.M."/>
        </authorList>
    </citation>
    <scope>NUCLEOTIDE SEQUENCE [LARGE SCALE GENOMIC DNA]</scope>
    <source>
        <strain evidence="1 2">CL_MEX2019</strain>
        <tissue evidence="1">Muscle</tissue>
    </source>
</reference>